<dbReference type="PANTHER" id="PTHR46118:SF4">
    <property type="entry name" value="PROTEIN ABHD11"/>
    <property type="match status" value="1"/>
</dbReference>
<dbReference type="EMBL" id="MDHN01000045">
    <property type="protein sequence ID" value="OFC68716.1"/>
    <property type="molecule type" value="Genomic_DNA"/>
</dbReference>
<evidence type="ECO:0000256" key="1">
    <source>
        <dbReference type="ARBA" id="ARBA00022801"/>
    </source>
</evidence>
<dbReference type="SUPFAM" id="SSF53474">
    <property type="entry name" value="alpha/beta-Hydrolases"/>
    <property type="match status" value="1"/>
</dbReference>
<dbReference type="PRINTS" id="PR00111">
    <property type="entry name" value="ABHYDROLASE"/>
</dbReference>
<dbReference type="Proteomes" id="UP000175691">
    <property type="component" value="Unassembled WGS sequence"/>
</dbReference>
<evidence type="ECO:0000313" key="3">
    <source>
        <dbReference type="EMBL" id="OFC68716.1"/>
    </source>
</evidence>
<dbReference type="STRING" id="1656094.BFC18_01300"/>
<reference evidence="3 4" key="1">
    <citation type="submission" date="2016-08" db="EMBL/GenBank/DDBJ databases">
        <authorList>
            <person name="Seilhamer J.J."/>
        </authorList>
    </citation>
    <scope>NUCLEOTIDE SEQUENCE [LARGE SCALE GENOMIC DNA]</scope>
    <source>
        <strain evidence="3 4">KCTC 42603</strain>
    </source>
</reference>
<dbReference type="InterPro" id="IPR029058">
    <property type="entry name" value="AB_hydrolase_fold"/>
</dbReference>
<keyword evidence="1" id="KW-0378">Hydrolase</keyword>
<dbReference type="Gene3D" id="3.40.50.1820">
    <property type="entry name" value="alpha/beta hydrolase"/>
    <property type="match status" value="1"/>
</dbReference>
<dbReference type="PANTHER" id="PTHR46118">
    <property type="entry name" value="PROTEIN ABHD11"/>
    <property type="match status" value="1"/>
</dbReference>
<dbReference type="OrthoDB" id="9808398at2"/>
<keyword evidence="4" id="KW-1185">Reference proteome</keyword>
<dbReference type="AlphaFoldDB" id="A0A1E7Z597"/>
<dbReference type="PRINTS" id="PR00412">
    <property type="entry name" value="EPOXHYDRLASE"/>
</dbReference>
<comment type="caution">
    <text evidence="3">The sequence shown here is derived from an EMBL/GenBank/DDBJ whole genome shotgun (WGS) entry which is preliminary data.</text>
</comment>
<accession>A0A1E7Z597</accession>
<protein>
    <submittedName>
        <fullName evidence="3">Esterase</fullName>
    </submittedName>
</protein>
<feature type="domain" description="AB hydrolase-1" evidence="2">
    <location>
        <begin position="18"/>
        <end position="246"/>
    </location>
</feature>
<gene>
    <name evidence="3" type="ORF">BFC18_01300</name>
</gene>
<dbReference type="InterPro" id="IPR000073">
    <property type="entry name" value="AB_hydrolase_1"/>
</dbReference>
<evidence type="ECO:0000259" key="2">
    <source>
        <dbReference type="Pfam" id="PF00561"/>
    </source>
</evidence>
<dbReference type="InterPro" id="IPR000639">
    <property type="entry name" value="Epox_hydrolase-like"/>
</dbReference>
<dbReference type="RefSeq" id="WP_070127757.1">
    <property type="nucleotide sequence ID" value="NZ_MDHN01000045.1"/>
</dbReference>
<evidence type="ECO:0000313" key="4">
    <source>
        <dbReference type="Proteomes" id="UP000175691"/>
    </source>
</evidence>
<sequence>MPSPLNYSYFEKNDSDVLLVVIHGLFGTMDNLSVVRRHFVDSMNVLTIDLLDHGESKHIDNFSLDACVDALLPLIQQYKKSKVAIVGHSLGGKVAMRFALRYPDELDSLIVADIAPVTYKPRHDDIFKGLNSVDLGAVSKRSDADAAMKPLIPEAGVRQFLLKSLYQNEQKNWQWRFNLAGLEANYQEIIGWQTIDAVFDKPTLFIKAGNSDYIDMNMQGTIADYFPNARAHIIEGVGHWLHSEKPDAFNRIIEKQLARP</sequence>
<dbReference type="Pfam" id="PF00561">
    <property type="entry name" value="Abhydrolase_1"/>
    <property type="match status" value="1"/>
</dbReference>
<proteinExistence type="predicted"/>
<organism evidence="3 4">
    <name type="scientific">Alteromonas confluentis</name>
    <dbReference type="NCBI Taxonomy" id="1656094"/>
    <lineage>
        <taxon>Bacteria</taxon>
        <taxon>Pseudomonadati</taxon>
        <taxon>Pseudomonadota</taxon>
        <taxon>Gammaproteobacteria</taxon>
        <taxon>Alteromonadales</taxon>
        <taxon>Alteromonadaceae</taxon>
        <taxon>Alteromonas/Salinimonas group</taxon>
        <taxon>Alteromonas</taxon>
    </lineage>
</organism>
<name>A0A1E7Z597_9ALTE</name>
<dbReference type="GO" id="GO:0016787">
    <property type="term" value="F:hydrolase activity"/>
    <property type="evidence" value="ECO:0007669"/>
    <property type="project" value="UniProtKB-KW"/>
</dbReference>